<feature type="binding site" evidence="11">
    <location>
        <position position="165"/>
    </location>
    <ligand>
        <name>CTP</name>
        <dbReference type="ChEBI" id="CHEBI:37563"/>
    </ligand>
</feature>
<feature type="binding site" evidence="11">
    <location>
        <position position="159"/>
    </location>
    <ligand>
        <name>CTP</name>
        <dbReference type="ChEBI" id="CHEBI:37563"/>
    </ligand>
</feature>
<comment type="catalytic activity">
    <reaction evidence="11">
        <text>a tRNA precursor + 2 CTP + ATP = a tRNA with a 3' CCA end + 3 diphosphate</text>
        <dbReference type="Rhea" id="RHEA:14433"/>
        <dbReference type="Rhea" id="RHEA-COMP:10465"/>
        <dbReference type="Rhea" id="RHEA-COMP:10468"/>
        <dbReference type="ChEBI" id="CHEBI:30616"/>
        <dbReference type="ChEBI" id="CHEBI:33019"/>
        <dbReference type="ChEBI" id="CHEBI:37563"/>
        <dbReference type="ChEBI" id="CHEBI:74896"/>
        <dbReference type="ChEBI" id="CHEBI:83071"/>
        <dbReference type="EC" id="2.7.7.72"/>
    </reaction>
</comment>
<dbReference type="Gene3D" id="3.30.460.10">
    <property type="entry name" value="Beta Polymerase, domain 2"/>
    <property type="match status" value="1"/>
</dbReference>
<dbReference type="EC" id="2.7.7.72" evidence="11"/>
<dbReference type="GO" id="GO:0160016">
    <property type="term" value="F:CCACCA tRNA nucleotidyltransferase activity"/>
    <property type="evidence" value="ECO:0007669"/>
    <property type="project" value="RHEA"/>
</dbReference>
<feature type="binding site" evidence="11">
    <location>
        <position position="156"/>
    </location>
    <ligand>
        <name>ATP</name>
        <dbReference type="ChEBI" id="CHEBI:30616"/>
    </ligand>
</feature>
<accession>A0A366EGI6</accession>
<evidence type="ECO:0000313" key="15">
    <source>
        <dbReference type="EMBL" id="RBP01551.1"/>
    </source>
</evidence>
<feature type="binding site" evidence="11">
    <location>
        <position position="113"/>
    </location>
    <ligand>
        <name>CTP</name>
        <dbReference type="ChEBI" id="CHEBI:37563"/>
    </ligand>
</feature>
<dbReference type="OrthoDB" id="9805698at2"/>
<comment type="similarity">
    <text evidence="11">Belongs to the tRNA nucleotidyltransferase/poly(A) polymerase family. Bacterial CCA-adding enzyme type 3 subfamily.</text>
</comment>
<feature type="binding site" evidence="11">
    <location>
        <position position="29"/>
    </location>
    <ligand>
        <name>ATP</name>
        <dbReference type="ChEBI" id="CHEBI:30616"/>
    </ligand>
</feature>
<dbReference type="CDD" id="cd05398">
    <property type="entry name" value="NT_ClassII-CCAase"/>
    <property type="match status" value="1"/>
</dbReference>
<sequence length="401" mass="46128">MMLAKHFKEALPIIETIEANGYQAFFVGGAVRDFILGLSISDIDIATSATPEVMQRIFDKVIPVGIEHGTVIVRHAHQSYEVTTFRSDGNYSDHRHPDQVTFISDLKEDLSRRDFTMNAIAMDRFGVLHDPFNGQNDIKNKQIQTVGNPAARFLEDPLRMMRALRFVSQLDFSIENTTYQAIHHQIPLIETLAVERLAIELEKMFAGSQYMQALALSTQVDLWRHLPVFQDLPSIGHVVKKMSCPLHHLFELSAFISCTYQDITIKEMAKKWKLSNHSLNKAKVLIDLARLFNQQGLTTWLVYQLPSDLYKSFVRLIRNLTNQEITVDQLSVLANQLPLKSRKEMQVNGEDIVAMYPNRSKGAWLGTYLNEVEYAIVQRDVENDYQQIKEWLTKWHPPEIE</sequence>
<dbReference type="STRING" id="200904.GCA_900168775_01822"/>
<feature type="domain" description="Poly A polymerase head" evidence="12">
    <location>
        <begin position="24"/>
        <end position="143"/>
    </location>
</feature>
<evidence type="ECO:0000256" key="6">
    <source>
        <dbReference type="ARBA" id="ARBA00022741"/>
    </source>
</evidence>
<evidence type="ECO:0000256" key="1">
    <source>
        <dbReference type="ARBA" id="ARBA00001946"/>
    </source>
</evidence>
<evidence type="ECO:0000256" key="7">
    <source>
        <dbReference type="ARBA" id="ARBA00022800"/>
    </source>
</evidence>
<evidence type="ECO:0000259" key="14">
    <source>
        <dbReference type="Pfam" id="PF13735"/>
    </source>
</evidence>
<reference evidence="15 16" key="1">
    <citation type="submission" date="2018-06" db="EMBL/GenBank/DDBJ databases">
        <title>Genomic Encyclopedia of Type Strains, Phase IV (KMG-IV): sequencing the most valuable type-strain genomes for metagenomic binning, comparative biology and taxonomic classification.</title>
        <authorList>
            <person name="Goeker M."/>
        </authorList>
    </citation>
    <scope>NUCLEOTIDE SEQUENCE [LARGE SCALE GENOMIC DNA]</scope>
    <source>
        <strain evidence="15 16">DSM 15140</strain>
    </source>
</reference>
<dbReference type="Pfam" id="PF13735">
    <property type="entry name" value="tRNA_NucTran2_2"/>
    <property type="match status" value="1"/>
</dbReference>
<comment type="subunit">
    <text evidence="11">Homodimer.</text>
</comment>
<dbReference type="GO" id="GO:0005524">
    <property type="term" value="F:ATP binding"/>
    <property type="evidence" value="ECO:0007669"/>
    <property type="project" value="UniProtKB-UniRule"/>
</dbReference>
<feature type="domain" description="CCA-adding enzyme C-terminal" evidence="14">
    <location>
        <begin position="255"/>
        <end position="392"/>
    </location>
</feature>
<dbReference type="InterPro" id="IPR043519">
    <property type="entry name" value="NT_sf"/>
</dbReference>
<keyword evidence="5 11" id="KW-0479">Metal-binding</keyword>
<comment type="caution">
    <text evidence="15">The sequence shown here is derived from an EMBL/GenBank/DDBJ whole genome shotgun (WGS) entry which is preliminary data.</text>
</comment>
<evidence type="ECO:0000256" key="2">
    <source>
        <dbReference type="ARBA" id="ARBA00022679"/>
    </source>
</evidence>
<dbReference type="PANTHER" id="PTHR46173">
    <property type="entry name" value="CCA TRNA NUCLEOTIDYLTRANSFERASE 1, MITOCHONDRIAL"/>
    <property type="match status" value="1"/>
</dbReference>
<keyword evidence="6 11" id="KW-0547">Nucleotide-binding</keyword>
<dbReference type="HAMAP" id="MF_01263">
    <property type="entry name" value="CCA_bact_type3"/>
    <property type="match status" value="1"/>
</dbReference>
<keyword evidence="16" id="KW-1185">Reference proteome</keyword>
<dbReference type="SUPFAM" id="SSF81891">
    <property type="entry name" value="Poly A polymerase C-terminal region-like"/>
    <property type="match status" value="1"/>
</dbReference>
<gene>
    <name evidence="11" type="primary">cca</name>
    <name evidence="15" type="ORF">DES48_101288</name>
</gene>
<evidence type="ECO:0000256" key="4">
    <source>
        <dbReference type="ARBA" id="ARBA00022695"/>
    </source>
</evidence>
<feature type="binding site" evidence="11">
    <location>
        <position position="32"/>
    </location>
    <ligand>
        <name>ATP</name>
        <dbReference type="ChEBI" id="CHEBI:30616"/>
    </ligand>
</feature>
<dbReference type="GO" id="GO:0004810">
    <property type="term" value="F:CCA tRNA nucleotidyltransferase activity"/>
    <property type="evidence" value="ECO:0007669"/>
    <property type="project" value="UniProtKB-UniRule"/>
</dbReference>
<dbReference type="InterPro" id="IPR023068">
    <property type="entry name" value="CCA-adding_enz_firmicutes"/>
</dbReference>
<evidence type="ECO:0000256" key="11">
    <source>
        <dbReference type="HAMAP-Rule" id="MF_01263"/>
    </source>
</evidence>
<organism evidence="15 16">
    <name type="scientific">Paraliobacillus ryukyuensis</name>
    <dbReference type="NCBI Taxonomy" id="200904"/>
    <lineage>
        <taxon>Bacteria</taxon>
        <taxon>Bacillati</taxon>
        <taxon>Bacillota</taxon>
        <taxon>Bacilli</taxon>
        <taxon>Bacillales</taxon>
        <taxon>Bacillaceae</taxon>
        <taxon>Paraliobacillus</taxon>
    </lineage>
</organism>
<dbReference type="InterPro" id="IPR050264">
    <property type="entry name" value="Bact_CCA-adding_enz_type3_sf"/>
</dbReference>
<dbReference type="GO" id="GO:0000287">
    <property type="term" value="F:magnesium ion binding"/>
    <property type="evidence" value="ECO:0007669"/>
    <property type="project" value="UniProtKB-UniRule"/>
</dbReference>
<evidence type="ECO:0000256" key="9">
    <source>
        <dbReference type="ARBA" id="ARBA00022842"/>
    </source>
</evidence>
<comment type="miscellaneous">
    <text evidence="11">A single active site specifically recognizes both ATP and CTP and is responsible for their addition.</text>
</comment>
<dbReference type="GO" id="GO:0001680">
    <property type="term" value="P:tRNA 3'-terminal CCA addition"/>
    <property type="evidence" value="ECO:0007669"/>
    <property type="project" value="UniProtKB-UniRule"/>
</dbReference>
<dbReference type="PANTHER" id="PTHR46173:SF1">
    <property type="entry name" value="CCA TRNA NUCLEOTIDYLTRANSFERASE 1, MITOCHONDRIAL"/>
    <property type="match status" value="1"/>
</dbReference>
<dbReference type="Gene3D" id="1.10.3090.10">
    <property type="entry name" value="cca-adding enzyme, domain 2"/>
    <property type="match status" value="1"/>
</dbReference>
<feature type="binding site" evidence="11">
    <location>
        <position position="42"/>
    </location>
    <ligand>
        <name>Mg(2+)</name>
        <dbReference type="ChEBI" id="CHEBI:18420"/>
    </ligand>
</feature>
<dbReference type="NCBIfam" id="NF009814">
    <property type="entry name" value="PRK13299.1"/>
    <property type="match status" value="1"/>
</dbReference>
<feature type="binding site" evidence="11">
    <location>
        <position position="156"/>
    </location>
    <ligand>
        <name>CTP</name>
        <dbReference type="ChEBI" id="CHEBI:37563"/>
    </ligand>
</feature>
<comment type="catalytic activity">
    <reaction evidence="11">
        <text>a tRNA with a 3' CCA end + 2 CTP + ATP = a tRNA with a 3' CCACCA end + 3 diphosphate</text>
        <dbReference type="Rhea" id="RHEA:76235"/>
        <dbReference type="Rhea" id="RHEA-COMP:10468"/>
        <dbReference type="Rhea" id="RHEA-COMP:18655"/>
        <dbReference type="ChEBI" id="CHEBI:30616"/>
        <dbReference type="ChEBI" id="CHEBI:33019"/>
        <dbReference type="ChEBI" id="CHEBI:37563"/>
        <dbReference type="ChEBI" id="CHEBI:83071"/>
        <dbReference type="ChEBI" id="CHEBI:195187"/>
    </reaction>
</comment>
<protein>
    <recommendedName>
        <fullName evidence="11">CCA-adding enzyme</fullName>
        <ecNumber evidence="11">2.7.7.72</ecNumber>
    </recommendedName>
    <alternativeName>
        <fullName evidence="11">CCA tRNA nucleotidyltransferase</fullName>
    </alternativeName>
    <alternativeName>
        <fullName evidence="11">tRNA CCA-pyrophosphorylase</fullName>
    </alternativeName>
    <alternativeName>
        <fullName evidence="11">tRNA adenylyl-/cytidylyl- transferase</fullName>
    </alternativeName>
    <alternativeName>
        <fullName evidence="11">tRNA nucleotidyltransferase</fullName>
    </alternativeName>
    <alternativeName>
        <fullName evidence="11">tRNA-NT</fullName>
    </alternativeName>
</protein>
<keyword evidence="2 11" id="KW-0808">Transferase</keyword>
<evidence type="ECO:0000256" key="5">
    <source>
        <dbReference type="ARBA" id="ARBA00022723"/>
    </source>
</evidence>
<comment type="cofactor">
    <cofactor evidence="1 11">
        <name>Mg(2+)</name>
        <dbReference type="ChEBI" id="CHEBI:18420"/>
    </cofactor>
</comment>
<evidence type="ECO:0000259" key="13">
    <source>
        <dbReference type="Pfam" id="PF12627"/>
    </source>
</evidence>
<evidence type="ECO:0000259" key="12">
    <source>
        <dbReference type="Pfam" id="PF01743"/>
    </source>
</evidence>
<dbReference type="Gene3D" id="1.10.246.80">
    <property type="match status" value="1"/>
</dbReference>
<dbReference type="SUPFAM" id="SSF81301">
    <property type="entry name" value="Nucleotidyltransferase"/>
    <property type="match status" value="1"/>
</dbReference>
<dbReference type="EMBL" id="QNRI01000001">
    <property type="protein sequence ID" value="RBP01551.1"/>
    <property type="molecule type" value="Genomic_DNA"/>
</dbReference>
<evidence type="ECO:0000256" key="3">
    <source>
        <dbReference type="ARBA" id="ARBA00022694"/>
    </source>
</evidence>
<feature type="binding site" evidence="11">
    <location>
        <position position="44"/>
    </location>
    <ligand>
        <name>Mg(2+)</name>
        <dbReference type="ChEBI" id="CHEBI:18420"/>
    </ligand>
</feature>
<name>A0A366EGI6_9BACI</name>
<dbReference type="InterPro" id="IPR002646">
    <property type="entry name" value="PolA_pol_head_dom"/>
</dbReference>
<feature type="domain" description="tRNA nucleotidyltransferase/poly(A) polymerase RNA and SrmB- binding" evidence="13">
    <location>
        <begin position="171"/>
        <end position="228"/>
    </location>
</feature>
<keyword evidence="7 11" id="KW-0692">RNA repair</keyword>
<feature type="binding site" evidence="11">
    <location>
        <position position="165"/>
    </location>
    <ligand>
        <name>ATP</name>
        <dbReference type="ChEBI" id="CHEBI:30616"/>
    </ligand>
</feature>
<feature type="binding site" evidence="11">
    <location>
        <position position="113"/>
    </location>
    <ligand>
        <name>ATP</name>
        <dbReference type="ChEBI" id="CHEBI:30616"/>
    </ligand>
</feature>
<keyword evidence="10 11" id="KW-0694">RNA-binding</keyword>
<feature type="binding site" evidence="11">
    <location>
        <position position="29"/>
    </location>
    <ligand>
        <name>CTP</name>
        <dbReference type="ChEBI" id="CHEBI:37563"/>
    </ligand>
</feature>
<keyword evidence="3 11" id="KW-0819">tRNA processing</keyword>
<comment type="function">
    <text evidence="11">Catalyzes the addition and repair of the essential 3'-terminal CCA sequence in tRNAs without using a nucleic acid template. Adds these three nucleotides in the order of C, C, and A to the tRNA nucleotide-73, using CTP and ATP as substrates and producing inorganic pyrophosphate. tRNA 3'-terminal CCA addition is required both for tRNA processing and repair. Also involved in tRNA surveillance by mediating tandem CCA addition to generate a CCACCA at the 3' terminus of unstable tRNAs. While stable tRNAs receive only 3'-terminal CCA, unstable tRNAs are marked with CCACCA and rapidly degraded.</text>
</comment>
<dbReference type="RefSeq" id="WP_113866247.1">
    <property type="nucleotide sequence ID" value="NZ_BAABQN010000001.1"/>
</dbReference>
<dbReference type="Pfam" id="PF01743">
    <property type="entry name" value="PolyA_pol"/>
    <property type="match status" value="1"/>
</dbReference>
<dbReference type="Proteomes" id="UP000252254">
    <property type="component" value="Unassembled WGS sequence"/>
</dbReference>
<dbReference type="GO" id="GO:0042245">
    <property type="term" value="P:RNA repair"/>
    <property type="evidence" value="ECO:0007669"/>
    <property type="project" value="UniProtKB-KW"/>
</dbReference>
<evidence type="ECO:0000256" key="8">
    <source>
        <dbReference type="ARBA" id="ARBA00022840"/>
    </source>
</evidence>
<proteinExistence type="inferred from homology"/>
<dbReference type="Gene3D" id="1.20.58.560">
    <property type="match status" value="1"/>
</dbReference>
<evidence type="ECO:0000313" key="16">
    <source>
        <dbReference type="Proteomes" id="UP000252254"/>
    </source>
</evidence>
<evidence type="ECO:0000256" key="10">
    <source>
        <dbReference type="ARBA" id="ARBA00022884"/>
    </source>
</evidence>
<feature type="binding site" evidence="11">
    <location>
        <position position="32"/>
    </location>
    <ligand>
        <name>CTP</name>
        <dbReference type="ChEBI" id="CHEBI:37563"/>
    </ligand>
</feature>
<keyword evidence="8 11" id="KW-0067">ATP-binding</keyword>
<keyword evidence="4 11" id="KW-0548">Nucleotidyltransferase</keyword>
<dbReference type="GO" id="GO:0000049">
    <property type="term" value="F:tRNA binding"/>
    <property type="evidence" value="ECO:0007669"/>
    <property type="project" value="UniProtKB-UniRule"/>
</dbReference>
<feature type="binding site" evidence="11">
    <location>
        <position position="162"/>
    </location>
    <ligand>
        <name>ATP</name>
        <dbReference type="ChEBI" id="CHEBI:30616"/>
    </ligand>
</feature>
<dbReference type="InterPro" id="IPR032828">
    <property type="entry name" value="PolyA_RNA-bd"/>
</dbReference>
<keyword evidence="9 11" id="KW-0460">Magnesium</keyword>
<feature type="binding site" evidence="11">
    <location>
        <position position="162"/>
    </location>
    <ligand>
        <name>CTP</name>
        <dbReference type="ChEBI" id="CHEBI:37563"/>
    </ligand>
</feature>
<dbReference type="InterPro" id="IPR032810">
    <property type="entry name" value="CCA-adding_enz_C"/>
</dbReference>
<feature type="binding site" evidence="11">
    <location>
        <position position="159"/>
    </location>
    <ligand>
        <name>ATP</name>
        <dbReference type="ChEBI" id="CHEBI:30616"/>
    </ligand>
</feature>
<dbReference type="Pfam" id="PF12627">
    <property type="entry name" value="PolyA_pol_RNAbd"/>
    <property type="match status" value="1"/>
</dbReference>
<dbReference type="AlphaFoldDB" id="A0A366EGI6"/>